<dbReference type="EMBL" id="UYJE01001435">
    <property type="protein sequence ID" value="VDI02105.1"/>
    <property type="molecule type" value="Genomic_DNA"/>
</dbReference>
<gene>
    <name evidence="2" type="ORF">MGAL_10B066664</name>
</gene>
<evidence type="ECO:0000313" key="3">
    <source>
        <dbReference type="Proteomes" id="UP000596742"/>
    </source>
</evidence>
<feature type="compositionally biased region" description="Acidic residues" evidence="1">
    <location>
        <begin position="73"/>
        <end position="91"/>
    </location>
</feature>
<evidence type="ECO:0008006" key="4">
    <source>
        <dbReference type="Google" id="ProtNLM"/>
    </source>
</evidence>
<dbReference type="AlphaFoldDB" id="A0A8B6C9G9"/>
<evidence type="ECO:0000313" key="2">
    <source>
        <dbReference type="EMBL" id="VDI02105.1"/>
    </source>
</evidence>
<proteinExistence type="predicted"/>
<comment type="caution">
    <text evidence="2">The sequence shown here is derived from an EMBL/GenBank/DDBJ whole genome shotgun (WGS) entry which is preliminary data.</text>
</comment>
<keyword evidence="3" id="KW-1185">Reference proteome</keyword>
<name>A0A8B6C9G9_MYTGA</name>
<organism evidence="2 3">
    <name type="scientific">Mytilus galloprovincialis</name>
    <name type="common">Mediterranean mussel</name>
    <dbReference type="NCBI Taxonomy" id="29158"/>
    <lineage>
        <taxon>Eukaryota</taxon>
        <taxon>Metazoa</taxon>
        <taxon>Spiralia</taxon>
        <taxon>Lophotrochozoa</taxon>
        <taxon>Mollusca</taxon>
        <taxon>Bivalvia</taxon>
        <taxon>Autobranchia</taxon>
        <taxon>Pteriomorphia</taxon>
        <taxon>Mytilida</taxon>
        <taxon>Mytiloidea</taxon>
        <taxon>Mytilidae</taxon>
        <taxon>Mytilinae</taxon>
        <taxon>Mytilus</taxon>
    </lineage>
</organism>
<dbReference type="Proteomes" id="UP000596742">
    <property type="component" value="Unassembled WGS sequence"/>
</dbReference>
<sequence>MTTITATLHLKTGEKKEFSYSCLNNEGNVSLTEIHKSSVILQQKLNTELTTLVEEEKSKLSKLGGKSAVTIKDEEENYDEDDDEDEEDELSPPDQKRQKT</sequence>
<reference evidence="2" key="1">
    <citation type="submission" date="2018-11" db="EMBL/GenBank/DDBJ databases">
        <authorList>
            <person name="Alioto T."/>
            <person name="Alioto T."/>
        </authorList>
    </citation>
    <scope>NUCLEOTIDE SEQUENCE</scope>
</reference>
<protein>
    <recommendedName>
        <fullName evidence="4">EKC/KEOPS complex subunit GON7</fullName>
    </recommendedName>
</protein>
<feature type="region of interest" description="Disordered" evidence="1">
    <location>
        <begin position="55"/>
        <end position="100"/>
    </location>
</feature>
<dbReference type="OrthoDB" id="6190995at2759"/>
<accession>A0A8B6C9G9</accession>
<evidence type="ECO:0000256" key="1">
    <source>
        <dbReference type="SAM" id="MobiDB-lite"/>
    </source>
</evidence>